<gene>
    <name evidence="1" type="ORF">TNIN_88651</name>
</gene>
<protein>
    <submittedName>
        <fullName evidence="1">Uncharacterized protein</fullName>
    </submittedName>
</protein>
<dbReference type="EMBL" id="BMAV01013183">
    <property type="protein sequence ID" value="GFY60497.1"/>
    <property type="molecule type" value="Genomic_DNA"/>
</dbReference>
<name>A0A8X7CBQ7_9ARAC</name>
<accession>A0A8X7CBQ7</accession>
<reference evidence="1" key="1">
    <citation type="submission" date="2020-08" db="EMBL/GenBank/DDBJ databases">
        <title>Multicomponent nature underlies the extraordinary mechanical properties of spider dragline silk.</title>
        <authorList>
            <person name="Kono N."/>
            <person name="Nakamura H."/>
            <person name="Mori M."/>
            <person name="Yoshida Y."/>
            <person name="Ohtoshi R."/>
            <person name="Malay A.D."/>
            <person name="Moran D.A.P."/>
            <person name="Tomita M."/>
            <person name="Numata K."/>
            <person name="Arakawa K."/>
        </authorList>
    </citation>
    <scope>NUCLEOTIDE SEQUENCE</scope>
</reference>
<dbReference type="Proteomes" id="UP000886998">
    <property type="component" value="Unassembled WGS sequence"/>
</dbReference>
<organism evidence="1 2">
    <name type="scientific">Trichonephila inaurata madagascariensis</name>
    <dbReference type="NCBI Taxonomy" id="2747483"/>
    <lineage>
        <taxon>Eukaryota</taxon>
        <taxon>Metazoa</taxon>
        <taxon>Ecdysozoa</taxon>
        <taxon>Arthropoda</taxon>
        <taxon>Chelicerata</taxon>
        <taxon>Arachnida</taxon>
        <taxon>Araneae</taxon>
        <taxon>Araneomorphae</taxon>
        <taxon>Entelegynae</taxon>
        <taxon>Araneoidea</taxon>
        <taxon>Nephilidae</taxon>
        <taxon>Trichonephila</taxon>
        <taxon>Trichonephila inaurata</taxon>
    </lineage>
</organism>
<evidence type="ECO:0000313" key="1">
    <source>
        <dbReference type="EMBL" id="GFY60497.1"/>
    </source>
</evidence>
<keyword evidence="2" id="KW-1185">Reference proteome</keyword>
<dbReference type="OrthoDB" id="6424029at2759"/>
<sequence length="115" mass="13195">MQSERHFRIVKKLYASTVEPAWLQSKEVTSRNFSLPTIAASRYDSSIAKLLSDFKEITFKNSFTKEPKHLVSHIVTSGPSVSTKFRRLAPDKLKLAKKEIECMLEQRICRPSNNP</sequence>
<proteinExistence type="predicted"/>
<evidence type="ECO:0000313" key="2">
    <source>
        <dbReference type="Proteomes" id="UP000886998"/>
    </source>
</evidence>
<dbReference type="AlphaFoldDB" id="A0A8X7CBQ7"/>
<comment type="caution">
    <text evidence="1">The sequence shown here is derived from an EMBL/GenBank/DDBJ whole genome shotgun (WGS) entry which is preliminary data.</text>
</comment>